<accession>A0A448X9V5</accession>
<evidence type="ECO:0000313" key="2">
    <source>
        <dbReference type="Proteomes" id="UP000784294"/>
    </source>
</evidence>
<gene>
    <name evidence="1" type="ORF">PXEA_LOCUS25290</name>
</gene>
<name>A0A448X9V5_9PLAT</name>
<organism evidence="1 2">
    <name type="scientific">Protopolystoma xenopodis</name>
    <dbReference type="NCBI Taxonomy" id="117903"/>
    <lineage>
        <taxon>Eukaryota</taxon>
        <taxon>Metazoa</taxon>
        <taxon>Spiralia</taxon>
        <taxon>Lophotrochozoa</taxon>
        <taxon>Platyhelminthes</taxon>
        <taxon>Monogenea</taxon>
        <taxon>Polyopisthocotylea</taxon>
        <taxon>Polystomatidea</taxon>
        <taxon>Polystomatidae</taxon>
        <taxon>Protopolystoma</taxon>
    </lineage>
</organism>
<keyword evidence="2" id="KW-1185">Reference proteome</keyword>
<proteinExistence type="predicted"/>
<dbReference type="Proteomes" id="UP000784294">
    <property type="component" value="Unassembled WGS sequence"/>
</dbReference>
<evidence type="ECO:0000313" key="1">
    <source>
        <dbReference type="EMBL" id="VEL31850.1"/>
    </source>
</evidence>
<sequence>MRRHQGKRESRERMRVFQALVRVVLYPPFTPFTGICSKCSSARLTNTPTQHTYRQVVRPKRIDVEADESASCTGLHLVWRRNAQPTLQMLVSMVFTRLRRRLNGPEAALGLVVAPRNTEATWLACRRVQPGSAETDELATGDRRDEDGHQSGRTFLSLVIL</sequence>
<comment type="caution">
    <text evidence="1">The sequence shown here is derived from an EMBL/GenBank/DDBJ whole genome shotgun (WGS) entry which is preliminary data.</text>
</comment>
<dbReference type="EMBL" id="CAAALY010127265">
    <property type="protein sequence ID" value="VEL31850.1"/>
    <property type="molecule type" value="Genomic_DNA"/>
</dbReference>
<protein>
    <submittedName>
        <fullName evidence="1">Uncharacterized protein</fullName>
    </submittedName>
</protein>
<dbReference type="AlphaFoldDB" id="A0A448X9V5"/>
<reference evidence="1" key="1">
    <citation type="submission" date="2018-11" db="EMBL/GenBank/DDBJ databases">
        <authorList>
            <consortium name="Pathogen Informatics"/>
        </authorList>
    </citation>
    <scope>NUCLEOTIDE SEQUENCE</scope>
</reference>